<name>A0A813KI97_POLGL</name>
<dbReference type="AlphaFoldDB" id="A0A813KI97"/>
<sequence length="121" mass="12836">AGAEHSLQARLLSPKALPQRLRESWQLLGLCGGDSSTSASLDSADARKRARMETMRQRQQAMLRRMQQQQKEAAEELGSPEGDADGAAGGGSADEPAKEAWQCATCREVSASTNPLAVLAA</sequence>
<evidence type="ECO:0000313" key="2">
    <source>
        <dbReference type="EMBL" id="CAE8704646.1"/>
    </source>
</evidence>
<feature type="non-terminal residue" evidence="2">
    <location>
        <position position="121"/>
    </location>
</feature>
<comment type="caution">
    <text evidence="2">The sequence shown here is derived from an EMBL/GenBank/DDBJ whole genome shotgun (WGS) entry which is preliminary data.</text>
</comment>
<dbReference type="EMBL" id="CAJNNW010030831">
    <property type="protein sequence ID" value="CAE8704646.1"/>
    <property type="molecule type" value="Genomic_DNA"/>
</dbReference>
<dbReference type="Proteomes" id="UP000626109">
    <property type="component" value="Unassembled WGS sequence"/>
</dbReference>
<protein>
    <submittedName>
        <fullName evidence="2">Uncharacterized protein</fullName>
    </submittedName>
</protein>
<evidence type="ECO:0000256" key="1">
    <source>
        <dbReference type="SAM" id="MobiDB-lite"/>
    </source>
</evidence>
<gene>
    <name evidence="2" type="ORF">PGLA2088_LOCUS33305</name>
</gene>
<accession>A0A813KI97</accession>
<organism evidence="2 3">
    <name type="scientific">Polarella glacialis</name>
    <name type="common">Dinoflagellate</name>
    <dbReference type="NCBI Taxonomy" id="89957"/>
    <lineage>
        <taxon>Eukaryota</taxon>
        <taxon>Sar</taxon>
        <taxon>Alveolata</taxon>
        <taxon>Dinophyceae</taxon>
        <taxon>Suessiales</taxon>
        <taxon>Suessiaceae</taxon>
        <taxon>Polarella</taxon>
    </lineage>
</organism>
<feature type="non-terminal residue" evidence="2">
    <location>
        <position position="1"/>
    </location>
</feature>
<feature type="compositionally biased region" description="Low complexity" evidence="1">
    <location>
        <begin position="34"/>
        <end position="43"/>
    </location>
</feature>
<feature type="compositionally biased region" description="Low complexity" evidence="1">
    <location>
        <begin position="57"/>
        <end position="70"/>
    </location>
</feature>
<proteinExistence type="predicted"/>
<evidence type="ECO:0000313" key="3">
    <source>
        <dbReference type="Proteomes" id="UP000626109"/>
    </source>
</evidence>
<feature type="compositionally biased region" description="Basic and acidic residues" evidence="1">
    <location>
        <begin position="44"/>
        <end position="56"/>
    </location>
</feature>
<reference evidence="2" key="1">
    <citation type="submission" date="2021-02" db="EMBL/GenBank/DDBJ databases">
        <authorList>
            <person name="Dougan E. K."/>
            <person name="Rhodes N."/>
            <person name="Thang M."/>
            <person name="Chan C."/>
        </authorList>
    </citation>
    <scope>NUCLEOTIDE SEQUENCE</scope>
</reference>
<feature type="region of interest" description="Disordered" evidence="1">
    <location>
        <begin position="32"/>
        <end position="101"/>
    </location>
</feature>